<dbReference type="EMBL" id="PVLQ01000041">
    <property type="protein sequence ID" value="PRD64918.1"/>
    <property type="molecule type" value="Genomic_DNA"/>
</dbReference>
<dbReference type="PROSITE" id="PS51318">
    <property type="entry name" value="TAT"/>
    <property type="match status" value="1"/>
</dbReference>
<dbReference type="Pfam" id="PF09084">
    <property type="entry name" value="NMT1"/>
    <property type="match status" value="1"/>
</dbReference>
<comment type="caution">
    <text evidence="2">The sequence shown here is derived from an EMBL/GenBank/DDBJ whole genome shotgun (WGS) entry which is preliminary data.</text>
</comment>
<dbReference type="SUPFAM" id="SSF53850">
    <property type="entry name" value="Periplasmic binding protein-like II"/>
    <property type="match status" value="1"/>
</dbReference>
<evidence type="ECO:0000313" key="2">
    <source>
        <dbReference type="EMBL" id="PRD64918.1"/>
    </source>
</evidence>
<gene>
    <name evidence="2" type="ORF">C6P64_12120</name>
</gene>
<accession>A0A2S9K362</accession>
<keyword evidence="3" id="KW-1185">Reference proteome</keyword>
<dbReference type="Gene3D" id="3.40.190.10">
    <property type="entry name" value="Periplasmic binding protein-like II"/>
    <property type="match status" value="2"/>
</dbReference>
<evidence type="ECO:0000313" key="3">
    <source>
        <dbReference type="Proteomes" id="UP000238589"/>
    </source>
</evidence>
<name>A0A2S9K362_9BURK</name>
<reference evidence="2 3" key="1">
    <citation type="submission" date="2018-03" db="EMBL/GenBank/DDBJ databases">
        <title>Comparative genomics illustrates the genes involved in a hyperalkaliphilic mechanisms of Serpentinomonas isolated from highly-alkaline calcium-rich serpentinized springs.</title>
        <authorList>
            <person name="Suzuki S."/>
            <person name="Ishii S."/>
            <person name="Walworth N."/>
            <person name="Bird L."/>
            <person name="Kuenen J.G."/>
            <person name="Nealson K.H."/>
        </authorList>
    </citation>
    <scope>NUCLEOTIDE SEQUENCE [LARGE SCALE GENOMIC DNA]</scope>
    <source>
        <strain evidence="2 3">P1</strain>
    </source>
</reference>
<dbReference type="Proteomes" id="UP000238589">
    <property type="component" value="Unassembled WGS sequence"/>
</dbReference>
<dbReference type="InterPro" id="IPR015168">
    <property type="entry name" value="SsuA/THI5"/>
</dbReference>
<organism evidence="2 3">
    <name type="scientific">Malikia granosa</name>
    <dbReference type="NCBI Taxonomy" id="263067"/>
    <lineage>
        <taxon>Bacteria</taxon>
        <taxon>Pseudomonadati</taxon>
        <taxon>Pseudomonadota</taxon>
        <taxon>Betaproteobacteria</taxon>
        <taxon>Burkholderiales</taxon>
        <taxon>Comamonadaceae</taxon>
        <taxon>Malikia</taxon>
    </lineage>
</organism>
<dbReference type="InterPro" id="IPR006311">
    <property type="entry name" value="TAT_signal"/>
</dbReference>
<proteinExistence type="predicted"/>
<protein>
    <submittedName>
        <fullName evidence="2">ABC transporter substrate-binding protein</fullName>
    </submittedName>
</protein>
<dbReference type="PANTHER" id="PTHR30024">
    <property type="entry name" value="ALIPHATIC SULFONATES-BINDING PROTEIN-RELATED"/>
    <property type="match status" value="1"/>
</dbReference>
<dbReference type="RefSeq" id="WP_105748832.1">
    <property type="nucleotide sequence ID" value="NZ_PVLQ01000041.1"/>
</dbReference>
<dbReference type="PANTHER" id="PTHR30024:SF21">
    <property type="entry name" value="ABC TRANSPORTER SUBSTRATE-BINDING PROTEIN"/>
    <property type="match status" value="1"/>
</dbReference>
<dbReference type="AlphaFoldDB" id="A0A2S9K362"/>
<feature type="domain" description="SsuA/THI5-like" evidence="1">
    <location>
        <begin position="56"/>
        <end position="263"/>
    </location>
</feature>
<sequence>MKSLLSRRTVLRSAGAAGVLGLAGLAGHRTVAAAGPLRDLKLAWNANAICLSAAPVALQRGIFEKHGLKVELVNFSGSTDQLLETIATGKADAALGMVHRWIKPLEAGLDVKLVGASHGGCVRMVGYAPAGTTSLKALKGKTIAVSDLNSPGKNFFSVLLVKAGLDPERDVSWRQFPADMLGLALEKGEAHAIADADPNLLFIERRTKGIVDLATNLSGEYAAKTCCVLGAGGQLVRQDKALVASLVRAINEASDFISDNPNETARIFQPYTKASLEDVRYVLGTLTHRNHPTGLNLQKEVEFYARDFKLVNVLKPSTDPARFAKHVVVDVLA</sequence>
<evidence type="ECO:0000259" key="1">
    <source>
        <dbReference type="Pfam" id="PF09084"/>
    </source>
</evidence>
<dbReference type="OrthoDB" id="6545503at2"/>